<sequence length="690" mass="79742">MSREKFLEIMKNSGHQKLQYQIQTLQKEIEKRTGYGTDSQKLQISRMISRFQSEYKTRWEKAHRMEERFIKDNTNWLKSKVCLPSVTQQLGGRPKISFEESTERMKRQKTKDLRKSTSLPQLVFATQMKLRASGQTDTSKLVGEIVSDPSRAQKYINSYKQSIKTKSMSGDDAVALIVDAQLSRHQYNIIRSKAPKIYPSYKIVQEAKKQCYPQPNKIYITETSVHVDLQTILDLTIDRLIITLKDVIHTLSSNELKKLCLISKWGFDGSSGHSSYKQAFYGIEADDSAVFITCIVPLRLQSGSKVVWQNPRPGSTRYCRPLKIAFMKENTRVSIDEKKRMDEQILNLEKSSILLDENTLVIKHNLTFTMIDGKVCNAVTGSTSTQKCYICNATCKDFNLIDEMIIRPIKMENLEFGISILHGWIRFFECLLHLAYKLPFKKWQARGSDKEIVAETKKKIQIEFKTKLGLIVDKPKPGFGNTNDGNTARRFFKNAEVSAEITNLDLDLIKKMHTILIVVSCGHEIDIEKFRKYALETPYYFVEKYPWYNMPPKLHKYLIHGPEIISHALLPIGQLTEEAQEARNKDFKKFREHHSRKCSRTKSNTDIFNFFLLSSDPVINSKRKLPQKKLSSLPKEAVDLLLPPSNHDINNDHEYDSEDDDDLDDDHDDDSDDNVDEDYENVDDTEDNDD</sequence>
<feature type="region of interest" description="Disordered" evidence="1">
    <location>
        <begin position="638"/>
        <end position="690"/>
    </location>
</feature>
<dbReference type="EMBL" id="CARXXK010001344">
    <property type="protein sequence ID" value="CAI6375482.1"/>
    <property type="molecule type" value="Genomic_DNA"/>
</dbReference>
<protein>
    <submittedName>
        <fullName evidence="2">Uncharacterized protein</fullName>
    </submittedName>
</protein>
<proteinExistence type="predicted"/>
<dbReference type="AlphaFoldDB" id="A0AAV0Y5T5"/>
<evidence type="ECO:0000256" key="1">
    <source>
        <dbReference type="SAM" id="MobiDB-lite"/>
    </source>
</evidence>
<dbReference type="Proteomes" id="UP001160148">
    <property type="component" value="Unassembled WGS sequence"/>
</dbReference>
<keyword evidence="3" id="KW-1185">Reference proteome</keyword>
<organism evidence="2 3">
    <name type="scientific">Macrosiphum euphorbiae</name>
    <name type="common">potato aphid</name>
    <dbReference type="NCBI Taxonomy" id="13131"/>
    <lineage>
        <taxon>Eukaryota</taxon>
        <taxon>Metazoa</taxon>
        <taxon>Ecdysozoa</taxon>
        <taxon>Arthropoda</taxon>
        <taxon>Hexapoda</taxon>
        <taxon>Insecta</taxon>
        <taxon>Pterygota</taxon>
        <taxon>Neoptera</taxon>
        <taxon>Paraneoptera</taxon>
        <taxon>Hemiptera</taxon>
        <taxon>Sternorrhyncha</taxon>
        <taxon>Aphidomorpha</taxon>
        <taxon>Aphidoidea</taxon>
        <taxon>Aphididae</taxon>
        <taxon>Macrosiphini</taxon>
        <taxon>Macrosiphum</taxon>
    </lineage>
</organism>
<evidence type="ECO:0000313" key="2">
    <source>
        <dbReference type="EMBL" id="CAI6375482.1"/>
    </source>
</evidence>
<feature type="compositionally biased region" description="Acidic residues" evidence="1">
    <location>
        <begin position="655"/>
        <end position="690"/>
    </location>
</feature>
<evidence type="ECO:0000313" key="3">
    <source>
        <dbReference type="Proteomes" id="UP001160148"/>
    </source>
</evidence>
<accession>A0AAV0Y5T5</accession>
<gene>
    <name evidence="2" type="ORF">MEUPH1_LOCUS28977</name>
</gene>
<name>A0AAV0Y5T5_9HEMI</name>
<comment type="caution">
    <text evidence="2">The sequence shown here is derived from an EMBL/GenBank/DDBJ whole genome shotgun (WGS) entry which is preliminary data.</text>
</comment>
<reference evidence="2 3" key="1">
    <citation type="submission" date="2023-01" db="EMBL/GenBank/DDBJ databases">
        <authorList>
            <person name="Whitehead M."/>
        </authorList>
    </citation>
    <scope>NUCLEOTIDE SEQUENCE [LARGE SCALE GENOMIC DNA]</scope>
</reference>